<evidence type="ECO:0000259" key="10">
    <source>
        <dbReference type="Pfam" id="PF02518"/>
    </source>
</evidence>
<dbReference type="InterPro" id="IPR050482">
    <property type="entry name" value="Sensor_HK_TwoCompSys"/>
</dbReference>
<dbReference type="InterPro" id="IPR011712">
    <property type="entry name" value="Sig_transdc_His_kin_sub3_dim/P"/>
</dbReference>
<feature type="transmembrane region" description="Helical" evidence="9">
    <location>
        <begin position="125"/>
        <end position="146"/>
    </location>
</feature>
<dbReference type="PANTHER" id="PTHR24421:SF10">
    <property type="entry name" value="NITRATE_NITRITE SENSOR PROTEIN NARQ"/>
    <property type="match status" value="1"/>
</dbReference>
<comment type="catalytic activity">
    <reaction evidence="1">
        <text>ATP + protein L-histidine = ADP + protein N-phospho-L-histidine.</text>
        <dbReference type="EC" id="2.7.13.3"/>
    </reaction>
</comment>
<dbReference type="Proteomes" id="UP000292003">
    <property type="component" value="Unassembled WGS sequence"/>
</dbReference>
<evidence type="ECO:0000313" key="13">
    <source>
        <dbReference type="Proteomes" id="UP000292003"/>
    </source>
</evidence>
<keyword evidence="4" id="KW-0808">Transferase</keyword>
<evidence type="ECO:0000256" key="3">
    <source>
        <dbReference type="ARBA" id="ARBA00022553"/>
    </source>
</evidence>
<dbReference type="GO" id="GO:0046983">
    <property type="term" value="F:protein dimerization activity"/>
    <property type="evidence" value="ECO:0007669"/>
    <property type="project" value="InterPro"/>
</dbReference>
<dbReference type="GO" id="GO:0005524">
    <property type="term" value="F:ATP binding"/>
    <property type="evidence" value="ECO:0007669"/>
    <property type="project" value="UniProtKB-KW"/>
</dbReference>
<comment type="caution">
    <text evidence="12">The sequence shown here is derived from an EMBL/GenBank/DDBJ whole genome shotgun (WGS) entry which is preliminary data.</text>
</comment>
<gene>
    <name evidence="12" type="ORF">EWH70_30565</name>
</gene>
<feature type="transmembrane region" description="Helical" evidence="9">
    <location>
        <begin position="59"/>
        <end position="89"/>
    </location>
</feature>
<dbReference type="InterPro" id="IPR036890">
    <property type="entry name" value="HATPase_C_sf"/>
</dbReference>
<dbReference type="CDD" id="cd16917">
    <property type="entry name" value="HATPase_UhpB-NarQ-NarX-like"/>
    <property type="match status" value="1"/>
</dbReference>
<dbReference type="Pfam" id="PF07730">
    <property type="entry name" value="HisKA_3"/>
    <property type="match status" value="1"/>
</dbReference>
<keyword evidence="7" id="KW-0067">ATP-binding</keyword>
<organism evidence="12 13">
    <name type="scientific">Amycolatopsis suaedae</name>
    <dbReference type="NCBI Taxonomy" id="2510978"/>
    <lineage>
        <taxon>Bacteria</taxon>
        <taxon>Bacillati</taxon>
        <taxon>Actinomycetota</taxon>
        <taxon>Actinomycetes</taxon>
        <taxon>Pseudonocardiales</taxon>
        <taxon>Pseudonocardiaceae</taxon>
        <taxon>Amycolatopsis</taxon>
    </lineage>
</organism>
<dbReference type="SUPFAM" id="SSF55874">
    <property type="entry name" value="ATPase domain of HSP90 chaperone/DNA topoisomerase II/histidine kinase"/>
    <property type="match status" value="1"/>
</dbReference>
<evidence type="ECO:0000256" key="2">
    <source>
        <dbReference type="ARBA" id="ARBA00012438"/>
    </source>
</evidence>
<evidence type="ECO:0000256" key="1">
    <source>
        <dbReference type="ARBA" id="ARBA00000085"/>
    </source>
</evidence>
<dbReference type="Gene3D" id="3.30.565.10">
    <property type="entry name" value="Histidine kinase-like ATPase, C-terminal domain"/>
    <property type="match status" value="1"/>
</dbReference>
<keyword evidence="8" id="KW-0902">Two-component regulatory system</keyword>
<evidence type="ECO:0000256" key="5">
    <source>
        <dbReference type="ARBA" id="ARBA00022741"/>
    </source>
</evidence>
<keyword evidence="9" id="KW-1133">Transmembrane helix</keyword>
<dbReference type="RefSeq" id="WP_130479038.1">
    <property type="nucleotide sequence ID" value="NZ_SFCC01000019.1"/>
</dbReference>
<keyword evidence="3" id="KW-0597">Phosphoprotein</keyword>
<evidence type="ECO:0000256" key="9">
    <source>
        <dbReference type="SAM" id="Phobius"/>
    </source>
</evidence>
<dbReference type="GO" id="GO:0016020">
    <property type="term" value="C:membrane"/>
    <property type="evidence" value="ECO:0007669"/>
    <property type="project" value="InterPro"/>
</dbReference>
<dbReference type="Pfam" id="PF02518">
    <property type="entry name" value="HATPase_c"/>
    <property type="match status" value="1"/>
</dbReference>
<proteinExistence type="predicted"/>
<evidence type="ECO:0000256" key="7">
    <source>
        <dbReference type="ARBA" id="ARBA00022840"/>
    </source>
</evidence>
<evidence type="ECO:0000313" key="12">
    <source>
        <dbReference type="EMBL" id="RZQ60052.1"/>
    </source>
</evidence>
<accession>A0A4Q7J0H2</accession>
<keyword evidence="9" id="KW-0472">Membrane</keyword>
<evidence type="ECO:0000256" key="8">
    <source>
        <dbReference type="ARBA" id="ARBA00023012"/>
    </source>
</evidence>
<reference evidence="12 13" key="1">
    <citation type="submission" date="2019-02" db="EMBL/GenBank/DDBJ databases">
        <title>Draft genome sequence of Amycolatopsis sp. 8-3EHSu isolated from roots of Suaeda maritima.</title>
        <authorList>
            <person name="Duangmal K."/>
            <person name="Chantavorakit T."/>
        </authorList>
    </citation>
    <scope>NUCLEOTIDE SEQUENCE [LARGE SCALE GENOMIC DNA]</scope>
    <source>
        <strain evidence="12 13">8-3EHSu</strain>
    </source>
</reference>
<dbReference type="EC" id="2.7.13.3" evidence="2"/>
<keyword evidence="13" id="KW-1185">Reference proteome</keyword>
<sequence>MRLFGRPVVPARLFPLLAVAAVLGFGFPDSVPVRPADWTVALAAAVLTIGGGQWPWPVTVLQAVLLAVSAPVAGTGRYAVQVLAAFALLELIMRRDSPWRAAGAVVVGAATFVNLWSITGSAVRGLVWTVVIVAVAGGLGVHTWSLRDWMSRYYEQFHRAERLRESDTMAARAGERTTIARELHDLVAHHVASIVLRVGVARHVVAGTDPKIVAVLDDVHATGSAVLDDLRELVAVLRDPATAQGDPNVPLLDAADLPAALADVADRITQAGLPVEADVYPSVGELDAMRRLAVLRVAQEGLTNALRHATGATGVRLVVRQDDNGAVVIEVRDDGRAAARSGSGHGLIGMAERVALAGGSFHAGPDGTGWSLRAVLPEVQK</sequence>
<feature type="transmembrane region" description="Helical" evidence="9">
    <location>
        <begin position="101"/>
        <end position="119"/>
    </location>
</feature>
<feature type="domain" description="Histidine kinase/HSP90-like ATPase" evidence="10">
    <location>
        <begin position="293"/>
        <end position="377"/>
    </location>
</feature>
<dbReference type="PANTHER" id="PTHR24421">
    <property type="entry name" value="NITRATE/NITRITE SENSOR PROTEIN NARX-RELATED"/>
    <property type="match status" value="1"/>
</dbReference>
<dbReference type="Gene3D" id="1.20.5.1930">
    <property type="match status" value="1"/>
</dbReference>
<name>A0A4Q7J0H2_9PSEU</name>
<dbReference type="EMBL" id="SFCC01000019">
    <property type="protein sequence ID" value="RZQ60052.1"/>
    <property type="molecule type" value="Genomic_DNA"/>
</dbReference>
<evidence type="ECO:0000256" key="4">
    <source>
        <dbReference type="ARBA" id="ARBA00022679"/>
    </source>
</evidence>
<evidence type="ECO:0000259" key="11">
    <source>
        <dbReference type="Pfam" id="PF07730"/>
    </source>
</evidence>
<protein>
    <recommendedName>
        <fullName evidence="2">histidine kinase</fullName>
        <ecNumber evidence="2">2.7.13.3</ecNumber>
    </recommendedName>
</protein>
<keyword evidence="9" id="KW-0812">Transmembrane</keyword>
<dbReference type="AlphaFoldDB" id="A0A4Q7J0H2"/>
<evidence type="ECO:0000256" key="6">
    <source>
        <dbReference type="ARBA" id="ARBA00022777"/>
    </source>
</evidence>
<keyword evidence="5" id="KW-0547">Nucleotide-binding</keyword>
<dbReference type="OrthoDB" id="227596at2"/>
<keyword evidence="6 12" id="KW-0418">Kinase</keyword>
<dbReference type="GO" id="GO:0000155">
    <property type="term" value="F:phosphorelay sensor kinase activity"/>
    <property type="evidence" value="ECO:0007669"/>
    <property type="project" value="InterPro"/>
</dbReference>
<feature type="domain" description="Signal transduction histidine kinase subgroup 3 dimerisation and phosphoacceptor" evidence="11">
    <location>
        <begin position="175"/>
        <end position="241"/>
    </location>
</feature>
<dbReference type="InterPro" id="IPR003594">
    <property type="entry name" value="HATPase_dom"/>
</dbReference>